<keyword evidence="2" id="KW-1185">Reference proteome</keyword>
<organism evidence="1 2">
    <name type="scientific">Lipomyces kononenkoae</name>
    <name type="common">Yeast</name>
    <dbReference type="NCBI Taxonomy" id="34357"/>
    <lineage>
        <taxon>Eukaryota</taxon>
        <taxon>Fungi</taxon>
        <taxon>Dikarya</taxon>
        <taxon>Ascomycota</taxon>
        <taxon>Saccharomycotina</taxon>
        <taxon>Lipomycetes</taxon>
        <taxon>Lipomycetales</taxon>
        <taxon>Lipomycetaceae</taxon>
        <taxon>Lipomyces</taxon>
    </lineage>
</organism>
<reference evidence="2" key="1">
    <citation type="journal article" date="2024" name="Front. Bioeng. Biotechnol.">
        <title>Genome-scale model development and genomic sequencing of the oleaginous clade Lipomyces.</title>
        <authorList>
            <person name="Czajka J.J."/>
            <person name="Han Y."/>
            <person name="Kim J."/>
            <person name="Mondo S.J."/>
            <person name="Hofstad B.A."/>
            <person name="Robles A."/>
            <person name="Haridas S."/>
            <person name="Riley R."/>
            <person name="LaButti K."/>
            <person name="Pangilinan J."/>
            <person name="Andreopoulos W."/>
            <person name="Lipzen A."/>
            <person name="Yan J."/>
            <person name="Wang M."/>
            <person name="Ng V."/>
            <person name="Grigoriev I.V."/>
            <person name="Spatafora J.W."/>
            <person name="Magnuson J.K."/>
            <person name="Baker S.E."/>
            <person name="Pomraning K.R."/>
        </authorList>
    </citation>
    <scope>NUCLEOTIDE SEQUENCE [LARGE SCALE GENOMIC DNA]</scope>
    <source>
        <strain evidence="2">CBS 7786</strain>
    </source>
</reference>
<proteinExistence type="predicted"/>
<gene>
    <name evidence="1" type="ORF">V1525DRAFT_337161</name>
</gene>
<accession>A0ACC3T945</accession>
<name>A0ACC3T945_LIPKO</name>
<evidence type="ECO:0000313" key="2">
    <source>
        <dbReference type="Proteomes" id="UP001433508"/>
    </source>
</evidence>
<dbReference type="Proteomes" id="UP001433508">
    <property type="component" value="Unassembled WGS sequence"/>
</dbReference>
<protein>
    <submittedName>
        <fullName evidence="1">Uncharacterized protein</fullName>
    </submittedName>
</protein>
<evidence type="ECO:0000313" key="1">
    <source>
        <dbReference type="EMBL" id="KAK9240294.1"/>
    </source>
</evidence>
<sequence length="868" mass="94909">MSIGESFSESICLGRDFVWEWNADGNGNKTGNIADMMGDHDRAMHAFEAVLRHNPYSIPAMSAIANILRQKEQFARAVEYYQSILTFSQESGETWGALGHCYLMMDDLQKAYSAYQQALYHLRDPKEPKLWYGIGILYDRYGSLEYAEEAFTQVMEMDPKFEKANEIYFRLGIIYKQQMKHDLSLQCFKYILHNPPRPLTEIDIWFQIGHVYEQRKDYKSAKEAYERVLLEDPNHAKVLQQLGWLYHQQNSSFANQDLAITYLTKSLEADGQDAQSWYLLGRCYMAQQKYNKAYEAYQQAVYREGRNPTFWCSIGVLYYQINQYRDALDAYSRAIRLNPYISEVWYDLGTLYESCNNQLSDALDAYQRAAELDPTNTHIQARLEQLRNPQAQQANGGPPAAQPAGPRPHDPQVYQTAPSGPPTPRWNGSMNGQTAPPQPGPPAPAGPARPSIAPPNPLAHQGPLGQQAPPPPMGQPHQQPLMPQYQHPPQLALQQLPAPHSHPQQQAQQQQPPPPPPPPSQQPLQQPQIPQYQPQPLHSAYRPMDVQPPPQHAQQHEQLPQIQRQPSPSSIQPGPPAKRHREWEDEHAGENKKQALEDKRSESVPPLVSAAIQQQAQAQAQPEQQKIPGVASIYENAPRDGGGAPLPGVSGTEGTVVDGFEKGPKPELSKPSTPQPVPATASAPSPLPSISASVQPPPLPSTAPSGPVPSDTPGPAKSSWLSSVTGPSDVPEHKPPPASVAPTAASPAPPAAGVAMEERKPSPGPALSTATTSTAPAPVPAVASAAHAGQPAMPAPAGPTTPAAPAQAPAETSKPVAEEGPQRKVEEDEDYDDEDEEGEEKKAVVPAEGNEGNAQAGKDDDMKDDGAK</sequence>
<comment type="caution">
    <text evidence="1">The sequence shown here is derived from an EMBL/GenBank/DDBJ whole genome shotgun (WGS) entry which is preliminary data.</text>
</comment>
<dbReference type="EMBL" id="MU971340">
    <property type="protein sequence ID" value="KAK9240294.1"/>
    <property type="molecule type" value="Genomic_DNA"/>
</dbReference>